<reference evidence="2 3" key="1">
    <citation type="journal article" date="2011" name="Stand. Genomic Sci.">
        <title>Complete genome sequence of Parvibaculum lavamentivorans type strain (DS-1(T)).</title>
        <authorList>
            <person name="Schleheck D."/>
            <person name="Weiss M."/>
            <person name="Pitluck S."/>
            <person name="Bruce D."/>
            <person name="Land M.L."/>
            <person name="Han S."/>
            <person name="Saunders E."/>
            <person name="Tapia R."/>
            <person name="Detter C."/>
            <person name="Brettin T."/>
            <person name="Han J."/>
            <person name="Woyke T."/>
            <person name="Goodwin L."/>
            <person name="Pennacchio L."/>
            <person name="Nolan M."/>
            <person name="Cook A.M."/>
            <person name="Kjelleberg S."/>
            <person name="Thomas T."/>
        </authorList>
    </citation>
    <scope>NUCLEOTIDE SEQUENCE [LARGE SCALE GENOMIC DNA]</scope>
    <source>
        <strain evidence="3">DS-1 / DSM 13023 / NCIMB 13966</strain>
    </source>
</reference>
<organism evidence="2 3">
    <name type="scientific">Parvibaculum lavamentivorans (strain DS-1 / DSM 13023 / NCIMB 13966)</name>
    <dbReference type="NCBI Taxonomy" id="402881"/>
    <lineage>
        <taxon>Bacteria</taxon>
        <taxon>Pseudomonadati</taxon>
        <taxon>Pseudomonadota</taxon>
        <taxon>Alphaproteobacteria</taxon>
        <taxon>Hyphomicrobiales</taxon>
        <taxon>Parvibaculaceae</taxon>
        <taxon>Parvibaculum</taxon>
    </lineage>
</organism>
<name>A7HXQ8_PARL1</name>
<accession>A7HXQ8</accession>
<dbReference type="KEGG" id="pla:Plav_3084"/>
<gene>
    <name evidence="2" type="ordered locus">Plav_3084</name>
</gene>
<keyword evidence="1" id="KW-0812">Transmembrane</keyword>
<proteinExistence type="predicted"/>
<dbReference type="Proteomes" id="UP000006377">
    <property type="component" value="Chromosome"/>
</dbReference>
<protein>
    <submittedName>
        <fullName evidence="2">Uncharacterized protein</fullName>
    </submittedName>
</protein>
<dbReference type="HOGENOM" id="CLU_2261047_0_0_5"/>
<dbReference type="STRING" id="402881.Plav_3084"/>
<evidence type="ECO:0000313" key="2">
    <source>
        <dbReference type="EMBL" id="ABS64691.1"/>
    </source>
</evidence>
<sequence>MLREVQPKETIVGKLVGGFVLGFLACVWTYGLNPTEAAFGFGHKISVTHERIQDEYRVDPSLGHKGQYRNFNSSSAAPQPESVDSLALRAGYWLSQSGGPPTM</sequence>
<dbReference type="AlphaFoldDB" id="A7HXQ8"/>
<keyword evidence="1" id="KW-1133">Transmembrane helix</keyword>
<evidence type="ECO:0000313" key="3">
    <source>
        <dbReference type="Proteomes" id="UP000006377"/>
    </source>
</evidence>
<feature type="transmembrane region" description="Helical" evidence="1">
    <location>
        <begin position="12"/>
        <end position="31"/>
    </location>
</feature>
<dbReference type="PROSITE" id="PS51257">
    <property type="entry name" value="PROKAR_LIPOPROTEIN"/>
    <property type="match status" value="1"/>
</dbReference>
<evidence type="ECO:0000256" key="1">
    <source>
        <dbReference type="SAM" id="Phobius"/>
    </source>
</evidence>
<keyword evidence="3" id="KW-1185">Reference proteome</keyword>
<dbReference type="EMBL" id="CP000774">
    <property type="protein sequence ID" value="ABS64691.1"/>
    <property type="molecule type" value="Genomic_DNA"/>
</dbReference>
<keyword evidence="1" id="KW-0472">Membrane</keyword>